<keyword evidence="2" id="KW-0812">Transmembrane</keyword>
<dbReference type="RefSeq" id="WP_035270839.1">
    <property type="nucleotide sequence ID" value="NZ_CP088159.1"/>
</dbReference>
<dbReference type="EMBL" id="JAPQTC020000001">
    <property type="protein sequence ID" value="MDT8503393.1"/>
    <property type="molecule type" value="Genomic_DNA"/>
</dbReference>
<evidence type="ECO:0000256" key="3">
    <source>
        <dbReference type="ARBA" id="ARBA00022989"/>
    </source>
</evidence>
<keyword evidence="3" id="KW-1133">Transmembrane helix</keyword>
<keyword evidence="7" id="KW-1185">Reference proteome</keyword>
<reference evidence="6" key="1">
    <citation type="submission" date="2023-08" db="EMBL/GenBank/DDBJ databases">
        <title>Study of Resistomes in environmental pathogenic environmental.</title>
        <authorList>
            <person name="Bhattacharjee A."/>
            <person name="Singh A.K."/>
        </authorList>
    </citation>
    <scope>NUCLEOTIDE SEQUENCE</scope>
    <source>
        <strain evidence="6">S1</strain>
    </source>
</reference>
<sequence length="112" mass="12228">MSDDQFSSEYSENSFWDKVKTYAKTAGEGVLEPALKMYYAALDADTPTWAKTTIIAALGYFISPVDAVPDVLPVVGYTDDLGVLVAAVAATAAHIKDEHTHKAKEVLLRWFS</sequence>
<comment type="subcellular location">
    <subcellularLocation>
        <location evidence="1">Endomembrane system</location>
        <topology evidence="1">Multi-pass membrane protein</topology>
    </subcellularLocation>
</comment>
<evidence type="ECO:0000256" key="1">
    <source>
        <dbReference type="ARBA" id="ARBA00004127"/>
    </source>
</evidence>
<dbReference type="PIRSF" id="PIRSF031804">
    <property type="entry name" value="UCP031804"/>
    <property type="match status" value="1"/>
</dbReference>
<dbReference type="Proteomes" id="UP001074635">
    <property type="component" value="Unassembled WGS sequence"/>
</dbReference>
<proteinExistence type="predicted"/>
<keyword evidence="4" id="KW-0472">Membrane</keyword>
<evidence type="ECO:0000256" key="2">
    <source>
        <dbReference type="ARBA" id="ARBA00022692"/>
    </source>
</evidence>
<dbReference type="InterPro" id="IPR010652">
    <property type="entry name" value="DUF1232"/>
</dbReference>
<comment type="caution">
    <text evidence="6">The sequence shown here is derived from an EMBL/GenBank/DDBJ whole genome shotgun (WGS) entry which is preliminary data.</text>
</comment>
<evidence type="ECO:0000259" key="5">
    <source>
        <dbReference type="Pfam" id="PF06803"/>
    </source>
</evidence>
<dbReference type="Pfam" id="PF06803">
    <property type="entry name" value="DUF1232"/>
    <property type="match status" value="1"/>
</dbReference>
<dbReference type="InterPro" id="IPR016983">
    <property type="entry name" value="UCP031804"/>
</dbReference>
<evidence type="ECO:0000256" key="4">
    <source>
        <dbReference type="ARBA" id="ARBA00023136"/>
    </source>
</evidence>
<protein>
    <submittedName>
        <fullName evidence="6">YkvA family protein</fullName>
    </submittedName>
</protein>
<organism evidence="6 7">
    <name type="scientific">Alcaligenes nematophilus</name>
    <dbReference type="NCBI Taxonomy" id="2994643"/>
    <lineage>
        <taxon>Bacteria</taxon>
        <taxon>Pseudomonadati</taxon>
        <taxon>Pseudomonadota</taxon>
        <taxon>Betaproteobacteria</taxon>
        <taxon>Burkholderiales</taxon>
        <taxon>Alcaligenaceae</taxon>
        <taxon>Alcaligenes</taxon>
    </lineage>
</organism>
<feature type="domain" description="DUF1232" evidence="5">
    <location>
        <begin position="50"/>
        <end position="85"/>
    </location>
</feature>
<evidence type="ECO:0000313" key="6">
    <source>
        <dbReference type="EMBL" id="MDT8503393.1"/>
    </source>
</evidence>
<evidence type="ECO:0000313" key="7">
    <source>
        <dbReference type="Proteomes" id="UP001074635"/>
    </source>
</evidence>
<accession>A0ABU3MNP6</accession>
<name>A0ABU3MNP6_9BURK</name>
<gene>
    <name evidence="6" type="ORF">OYC61_003745</name>
</gene>